<feature type="domain" description="FAD-binding" evidence="9">
    <location>
        <begin position="6"/>
        <end position="355"/>
    </location>
</feature>
<dbReference type="RefSeq" id="WP_132965600.1">
    <property type="nucleotide sequence ID" value="NZ_LEKL01000078.1"/>
</dbReference>
<comment type="similarity">
    <text evidence="3">Belongs to the UbiH/COQ6 family.</text>
</comment>
<keyword evidence="13" id="KW-1185">Reference proteome</keyword>
<evidence type="ECO:0000313" key="10">
    <source>
        <dbReference type="EMBL" id="TCV88726.1"/>
    </source>
</evidence>
<dbReference type="PROSITE" id="PS01304">
    <property type="entry name" value="UBIH"/>
    <property type="match status" value="1"/>
</dbReference>
<dbReference type="Proteomes" id="UP000294619">
    <property type="component" value="Unassembled WGS sequence"/>
</dbReference>
<evidence type="ECO:0000313" key="13">
    <source>
        <dbReference type="Proteomes" id="UP000305526"/>
    </source>
</evidence>
<evidence type="ECO:0000256" key="6">
    <source>
        <dbReference type="ARBA" id="ARBA00023002"/>
    </source>
</evidence>
<accession>A0A4R3Y9X4</accession>
<dbReference type="PROSITE" id="PS51257">
    <property type="entry name" value="PROKAR_LIPOPROTEIN"/>
    <property type="match status" value="1"/>
</dbReference>
<gene>
    <name evidence="11" type="primary">ubiH</name>
    <name evidence="11" type="synonym">visB</name>
    <name evidence="10" type="ORF">EDC16_10379</name>
    <name evidence="11" type="ORF">FHQ21_11815</name>
</gene>
<evidence type="ECO:0000256" key="3">
    <source>
        <dbReference type="ARBA" id="ARBA00005349"/>
    </source>
</evidence>
<dbReference type="PANTHER" id="PTHR43876">
    <property type="entry name" value="UBIQUINONE BIOSYNTHESIS MONOOXYGENASE COQ6, MITOCHONDRIAL"/>
    <property type="match status" value="1"/>
</dbReference>
<dbReference type="EMBL" id="SMCP01000003">
    <property type="protein sequence ID" value="TCV88726.1"/>
    <property type="molecule type" value="Genomic_DNA"/>
</dbReference>
<evidence type="ECO:0000256" key="7">
    <source>
        <dbReference type="ARBA" id="ARBA00023033"/>
    </source>
</evidence>
<name>A0A4R3Y9X4_9PAST</name>
<keyword evidence="7" id="KW-0503">Monooxygenase</keyword>
<comment type="caution">
    <text evidence="10">The sequence shown here is derived from an EMBL/GenBank/DDBJ whole genome shotgun (WGS) entry which is preliminary data.</text>
</comment>
<dbReference type="Pfam" id="PF01494">
    <property type="entry name" value="FAD_binding_3"/>
    <property type="match status" value="1"/>
</dbReference>
<dbReference type="InterPro" id="IPR018168">
    <property type="entry name" value="Ubi_Hdrlase_CS"/>
</dbReference>
<comment type="subunit">
    <text evidence="8">Component of the Ubi complex metabolon, which regroups five ubiquinone biosynthesis proteins (UbiE, UbiF, UbiG, UbiH and UbiI) and two accessory factors (UbiK and the lipid-binding protein UbiJ).</text>
</comment>
<dbReference type="NCBIfam" id="NF004356">
    <property type="entry name" value="PRK05732.1"/>
    <property type="match status" value="1"/>
</dbReference>
<dbReference type="NCBIfam" id="TIGR01988">
    <property type="entry name" value="Ubi-OHases"/>
    <property type="match status" value="1"/>
</dbReference>
<evidence type="ECO:0000256" key="8">
    <source>
        <dbReference type="ARBA" id="ARBA00065734"/>
    </source>
</evidence>
<evidence type="ECO:0000313" key="12">
    <source>
        <dbReference type="Proteomes" id="UP000294619"/>
    </source>
</evidence>
<evidence type="ECO:0000256" key="1">
    <source>
        <dbReference type="ARBA" id="ARBA00001974"/>
    </source>
</evidence>
<dbReference type="AlphaFoldDB" id="A0A4R3Y9X4"/>
<dbReference type="EMBL" id="VDGV01000146">
    <property type="protein sequence ID" value="TNG87720.1"/>
    <property type="molecule type" value="Genomic_DNA"/>
</dbReference>
<dbReference type="InterPro" id="IPR051205">
    <property type="entry name" value="UbiH/COQ6_monooxygenase"/>
</dbReference>
<dbReference type="PRINTS" id="PR00420">
    <property type="entry name" value="RNGMNOXGNASE"/>
</dbReference>
<dbReference type="FunFam" id="3.50.50.60:FF:000021">
    <property type="entry name" value="Ubiquinone biosynthesis monooxygenase COQ6"/>
    <property type="match status" value="1"/>
</dbReference>
<dbReference type="EC" id="1.14.13.-" evidence="11"/>
<evidence type="ECO:0000256" key="4">
    <source>
        <dbReference type="ARBA" id="ARBA00022630"/>
    </source>
</evidence>
<comment type="pathway">
    <text evidence="2">Cofactor biosynthesis; ubiquinone biosynthesis.</text>
</comment>
<evidence type="ECO:0000256" key="2">
    <source>
        <dbReference type="ARBA" id="ARBA00004749"/>
    </source>
</evidence>
<keyword evidence="5" id="KW-0274">FAD</keyword>
<reference evidence="10 12" key="1">
    <citation type="submission" date="2019-03" db="EMBL/GenBank/DDBJ databases">
        <title>Genomic Encyclopedia of Type Strains, Phase IV (KMG-IV): sequencing the most valuable type-strain genomes for metagenomic binning, comparative biology and taxonomic classification.</title>
        <authorList>
            <person name="Goeker M."/>
        </authorList>
    </citation>
    <scope>NUCLEOTIDE SEQUENCE [LARGE SCALE GENOMIC DNA]</scope>
    <source>
        <strain evidence="10 12">DSM 28140</strain>
    </source>
</reference>
<keyword evidence="6 11" id="KW-0560">Oxidoreductase</keyword>
<keyword evidence="4" id="KW-0285">Flavoprotein</keyword>
<dbReference type="InterPro" id="IPR002938">
    <property type="entry name" value="FAD-bd"/>
</dbReference>
<dbReference type="NCBIfam" id="TIGR01984">
    <property type="entry name" value="UbiH"/>
    <property type="match status" value="1"/>
</dbReference>
<dbReference type="PANTHER" id="PTHR43876:SF8">
    <property type="entry name" value="2-OCTAPRENYL-6-METHOXYPHENOL HYDROXYLASE"/>
    <property type="match status" value="1"/>
</dbReference>
<reference evidence="11 13" key="2">
    <citation type="submission" date="2019-05" db="EMBL/GenBank/DDBJ databases">
        <title>Pasteurellaceae isolates from reptiles.</title>
        <authorList>
            <person name="Bojesen A.M."/>
            <person name="Lund E."/>
        </authorList>
    </citation>
    <scope>NUCLEOTIDE SEQUENCE [LARGE SCALE GENOMIC DNA]</scope>
    <source>
        <strain evidence="11 13">ELNT2x</strain>
    </source>
</reference>
<comment type="cofactor">
    <cofactor evidence="1">
        <name>FAD</name>
        <dbReference type="ChEBI" id="CHEBI:57692"/>
    </cofactor>
</comment>
<organism evidence="10 12">
    <name type="scientific">Testudinibacter aquarius</name>
    <dbReference type="NCBI Taxonomy" id="1524974"/>
    <lineage>
        <taxon>Bacteria</taxon>
        <taxon>Pseudomonadati</taxon>
        <taxon>Pseudomonadota</taxon>
        <taxon>Gammaproteobacteria</taxon>
        <taxon>Pasteurellales</taxon>
        <taxon>Pasteurellaceae</taxon>
        <taxon>Testudinibacter</taxon>
    </lineage>
</organism>
<dbReference type="GO" id="GO:0006744">
    <property type="term" value="P:ubiquinone biosynthetic process"/>
    <property type="evidence" value="ECO:0007669"/>
    <property type="project" value="UniProtKB-UniPathway"/>
</dbReference>
<dbReference type="SUPFAM" id="SSF51905">
    <property type="entry name" value="FAD/NAD(P)-binding domain"/>
    <property type="match status" value="1"/>
</dbReference>
<dbReference type="GO" id="GO:0008681">
    <property type="term" value="F:2-octaprenyl-6-methoxyphenol hydroxylase activity"/>
    <property type="evidence" value="ECO:0007669"/>
    <property type="project" value="InterPro"/>
</dbReference>
<dbReference type="Proteomes" id="UP000305526">
    <property type="component" value="Unassembled WGS sequence"/>
</dbReference>
<dbReference type="InterPro" id="IPR010971">
    <property type="entry name" value="UbiH/COQ6"/>
</dbReference>
<dbReference type="Gene3D" id="3.50.50.60">
    <property type="entry name" value="FAD/NAD(P)-binding domain"/>
    <property type="match status" value="2"/>
</dbReference>
<dbReference type="InterPro" id="IPR011295">
    <property type="entry name" value="UbiH"/>
</dbReference>
<protein>
    <submittedName>
        <fullName evidence="10">2-octaprenyl-6-methoxyphenol hydroxylase /2-octaprenyl-3-methyl-6-methoxy-1,4-benzoquinol hydroxylase</fullName>
    </submittedName>
    <submittedName>
        <fullName evidence="11">2-octaprenyl-6-methoxyphenyl hydroxylase</fullName>
        <ecNumber evidence="11">1.14.13.-</ecNumber>
    </submittedName>
</protein>
<dbReference type="InterPro" id="IPR036188">
    <property type="entry name" value="FAD/NAD-bd_sf"/>
</dbReference>
<dbReference type="GO" id="GO:0110142">
    <property type="term" value="C:ubiquinone biosynthesis complex"/>
    <property type="evidence" value="ECO:0007669"/>
    <property type="project" value="UniProtKB-ARBA"/>
</dbReference>
<evidence type="ECO:0000313" key="11">
    <source>
        <dbReference type="EMBL" id="TNG87720.1"/>
    </source>
</evidence>
<evidence type="ECO:0000256" key="5">
    <source>
        <dbReference type="ARBA" id="ARBA00022827"/>
    </source>
</evidence>
<proteinExistence type="inferred from homology"/>
<evidence type="ECO:0000259" key="9">
    <source>
        <dbReference type="Pfam" id="PF01494"/>
    </source>
</evidence>
<sequence length="401" mass="43817">MEKSYDLVIVGGAMSGCCLALALAQHLPELRIAVLEKNAKTKPQPRQKCGFDARSIALSQGSCQKLQQIAFNAKQSLWQKIAPLTEAITQIHVSDRGHSGIVELSSQALQLSRLGAVVELAAMGKVLLEAIAHYPNIDYLSPVTITELQRSADAVHLQLSDQSQLQTALLVCADGNHSTIAQQCGIHYQTLNDYQQSAVIANVKAGLAHDGRAFERFTAQGPLALLPLQQDWLSLVWCVRNPEALQALDDADFLAQLQQQFGWRLGKFEQVGKRSAYPLKLQKAERQIHHRLALVGNAAQTLHPIAGQGFNLGLRDVTCLAAILVQAVQQGQDLGASAVLQRYRQQRQADQARMINLTDSLVNTFANDLLPLQIARNAGLLALSAFAPLQQQFIKPTLGWV</sequence>
<dbReference type="GO" id="GO:0071949">
    <property type="term" value="F:FAD binding"/>
    <property type="evidence" value="ECO:0007669"/>
    <property type="project" value="InterPro"/>
</dbReference>
<dbReference type="UniPathway" id="UPA00232"/>